<dbReference type="AlphaFoldDB" id="A0A7Y0L895"/>
<dbReference type="Proteomes" id="UP000533476">
    <property type="component" value="Unassembled WGS sequence"/>
</dbReference>
<dbReference type="Pfam" id="PF10978">
    <property type="entry name" value="DUF2785"/>
    <property type="match status" value="1"/>
</dbReference>
<evidence type="ECO:0000313" key="1">
    <source>
        <dbReference type="EMBL" id="NMP24838.1"/>
    </source>
</evidence>
<organism evidence="1 2">
    <name type="scientific">Sulfobacillus harzensis</name>
    <dbReference type="NCBI Taxonomy" id="2729629"/>
    <lineage>
        <taxon>Bacteria</taxon>
        <taxon>Bacillati</taxon>
        <taxon>Bacillota</taxon>
        <taxon>Clostridia</taxon>
        <taxon>Eubacteriales</taxon>
        <taxon>Clostridiales Family XVII. Incertae Sedis</taxon>
        <taxon>Sulfobacillus</taxon>
    </lineage>
</organism>
<dbReference type="EMBL" id="JABBVZ010000158">
    <property type="protein sequence ID" value="NMP24838.1"/>
    <property type="molecule type" value="Genomic_DNA"/>
</dbReference>
<proteinExistence type="predicted"/>
<evidence type="ECO:0000313" key="2">
    <source>
        <dbReference type="Proteomes" id="UP000533476"/>
    </source>
</evidence>
<dbReference type="InterPro" id="IPR021247">
    <property type="entry name" value="DUF2785"/>
</dbReference>
<name>A0A7Y0L895_9FIRM</name>
<keyword evidence="2" id="KW-1185">Reference proteome</keyword>
<gene>
    <name evidence="1" type="ORF">HIJ39_21245</name>
</gene>
<reference evidence="1 2" key="1">
    <citation type="submission" date="2020-04" db="EMBL/GenBank/DDBJ databases">
        <authorList>
            <person name="Zhang R."/>
            <person name="Schippers A."/>
        </authorList>
    </citation>
    <scope>NUCLEOTIDE SEQUENCE [LARGE SCALE GENOMIC DNA]</scope>
    <source>
        <strain evidence="1 2">DSM 109850</strain>
    </source>
</reference>
<sequence length="279" mass="30980">MTIRVEELEQLANGVGWPPSNAGPLAEALLENFASPDLRLRDALSLTLMDRLIEEGLLTLGERVALLQAALDDCHLFAGIGESGTDSVFRRSFSVLVVPMVLGSDLGAGELTEDLLVWALDRVLAYARSERDWRGYVANKGWAHAVAHTADALWIAGRHPRIPVTRVSDLLSAIHHLATLPYPLGYLEDDRLAFAAYQIIQSGRLNADAIQTWLDSFQLLTGPDDQVETLGGANAEHFLRSLYFRFRAKDREHAWLDPIQAALDRFDIFLLYPPPDIES</sequence>
<comment type="caution">
    <text evidence="1">The sequence shown here is derived from an EMBL/GenBank/DDBJ whole genome shotgun (WGS) entry which is preliminary data.</text>
</comment>
<protein>
    <submittedName>
        <fullName evidence="1">DUF2785 domain-containing protein</fullName>
    </submittedName>
</protein>
<accession>A0A7Y0L895</accession>